<accession>A0A2U9IJK7</accession>
<dbReference type="OrthoDB" id="371918at2157"/>
<dbReference type="AlphaFoldDB" id="A0A2U9IJK7"/>
<dbReference type="KEGG" id="asul:DFR86_00720"/>
<keyword evidence="2" id="KW-1185">Reference proteome</keyword>
<reference evidence="1 2" key="1">
    <citation type="submission" date="2018-05" db="EMBL/GenBank/DDBJ databases">
        <title>Complete Genome Sequences of Extremely Thermoacidophilic, Metal-Mobilizing Type-Strain Members of the Archaeal Family Sulfolobaceae: Acidianus brierleyi DSM-1651T, Acidianus sulfidivorans DSM-18786T, Metallosphaera hakonensis DSM-7519T, and Metallosphaera prunae DSM-10039T.</title>
        <authorList>
            <person name="Counts J.A."/>
            <person name="Kelly R.M."/>
        </authorList>
    </citation>
    <scope>NUCLEOTIDE SEQUENCE [LARGE SCALE GENOMIC DNA]</scope>
    <source>
        <strain evidence="1 2">JP7</strain>
    </source>
</reference>
<evidence type="ECO:0000313" key="1">
    <source>
        <dbReference type="EMBL" id="AWR96212.1"/>
    </source>
</evidence>
<protein>
    <submittedName>
        <fullName evidence="1">Uncharacterized protein</fullName>
    </submittedName>
</protein>
<name>A0A2U9IJK7_9CREN</name>
<dbReference type="EMBL" id="CP029288">
    <property type="protein sequence ID" value="AWR96212.1"/>
    <property type="molecule type" value="Genomic_DNA"/>
</dbReference>
<dbReference type="RefSeq" id="WP_110379102.1">
    <property type="nucleotide sequence ID" value="NZ_CP029288.2"/>
</dbReference>
<evidence type="ECO:0000313" key="2">
    <source>
        <dbReference type="Proteomes" id="UP000248410"/>
    </source>
</evidence>
<gene>
    <name evidence="1" type="ORF">DFR86_00720</name>
</gene>
<proteinExistence type="predicted"/>
<sequence>MDVIVKNGEKFMRFEVKYGKNARKFIGKIKEIVYLSKEEIQDKVVPTSLFLGLMNIPQSIETLEIV</sequence>
<dbReference type="Proteomes" id="UP000248410">
    <property type="component" value="Chromosome"/>
</dbReference>
<dbReference type="GeneID" id="36836447"/>
<organism evidence="1 2">
    <name type="scientific">Acidianus sulfidivorans JP7</name>
    <dbReference type="NCBI Taxonomy" id="619593"/>
    <lineage>
        <taxon>Archaea</taxon>
        <taxon>Thermoproteota</taxon>
        <taxon>Thermoprotei</taxon>
        <taxon>Sulfolobales</taxon>
        <taxon>Sulfolobaceae</taxon>
        <taxon>Acidianus</taxon>
    </lineage>
</organism>